<name>A0A7M7J5E2_VARDE</name>
<feature type="transmembrane region" description="Helical" evidence="2">
    <location>
        <begin position="537"/>
        <end position="561"/>
    </location>
</feature>
<dbReference type="AlphaFoldDB" id="A0A7M7J5E2"/>
<dbReference type="GeneID" id="111244350"/>
<evidence type="ECO:0000313" key="5">
    <source>
        <dbReference type="Proteomes" id="UP000594260"/>
    </source>
</evidence>
<sequence>MTIDSPYACGLGRWHPRWLQKFSHPAIYMIFFSALGILQGAYYSYFVGISNTLEKRFAFSSSTGSVVNMADNLGPIMFSALIGYLSSRGHRPRWAAGAMVVAGISSFLGALPYFLYGPDNDYFDEETNMVIEPTSDDIDFCNEAEVELMAQECGSEKLKNIPSIVLLFSSNFLNGIVASVYYSAGTSYLDDSVSKVQAPMYMTVTAFMRGIGPILGFLLSSYCLWRYEDPQHPPSYDFEDPRWIGAWWLGFAILSFFMTIFSVPLLFFPKSMNRPESQLTIGQRSEKLKHNNEKVNEALSQPKTCMLNSKAALKTKTGSWKEMAIEIYADSLRLAKNPIYILHLCSQVFKWFGIIGYFNYMQKYLQEQFRVSASKASLFGGAVPLCVALVTTSIGGIFLRYVKPKPKTLTLLMFICEVVTVILLASLIFYSCEPPDYTMGPKNAESMDDMINTCNANCHCSTEIFHPVCIGSTTYFSPCWAGCRTNSLLTNTSDPTIDRYENCECAKYLVKSQPFQHSLDAVEGRCNEETPECTRQFTLYVVTLTLMYCLAFLLQVAHILLPMRCVERRDKTFALAVFEGVCCLFAFVPYPFAYSFVIDQSCILWEESCHQRGNCWIYDLSALNGRLHGMPVITCAINCLCIYGIYLFANETRLARFYEDDDDDRDSEDRDMHQQRTEERGALKADSFVPEVPLV</sequence>
<keyword evidence="1" id="KW-1015">Disulfide bond</keyword>
<dbReference type="InterPro" id="IPR004156">
    <property type="entry name" value="OATP"/>
</dbReference>
<dbReference type="GO" id="GO:0043252">
    <property type="term" value="P:sodium-independent organic anion transport"/>
    <property type="evidence" value="ECO:0007669"/>
    <property type="project" value="TreeGrafter"/>
</dbReference>
<dbReference type="PANTHER" id="PTHR11388:SF76">
    <property type="entry name" value="SOLUTE CARRIER ORGANIC ANION TRANSPORTER FAMILY MEMBER"/>
    <property type="match status" value="1"/>
</dbReference>
<comment type="similarity">
    <text evidence="2">Belongs to the organo anion transporter (TC 2.A.60) family.</text>
</comment>
<dbReference type="Pfam" id="PF03137">
    <property type="entry name" value="OATP"/>
    <property type="match status" value="1"/>
</dbReference>
<evidence type="ECO:0000256" key="2">
    <source>
        <dbReference type="RuleBase" id="RU362056"/>
    </source>
</evidence>
<dbReference type="KEGG" id="vde:111244350"/>
<feature type="compositionally biased region" description="Basic and acidic residues" evidence="3">
    <location>
        <begin position="667"/>
        <end position="683"/>
    </location>
</feature>
<protein>
    <recommendedName>
        <fullName evidence="2">Solute carrier organic anion transporter family member</fullName>
    </recommendedName>
</protein>
<feature type="transmembrane region" description="Helical" evidence="2">
    <location>
        <begin position="573"/>
        <end position="592"/>
    </location>
</feature>
<feature type="transmembrane region" description="Helical" evidence="2">
    <location>
        <begin position="629"/>
        <end position="649"/>
    </location>
</feature>
<dbReference type="RefSeq" id="XP_022647090.1">
    <property type="nucleotide sequence ID" value="XM_022791355.1"/>
</dbReference>
<accession>A0A7M7J5E2</accession>
<dbReference type="NCBIfam" id="TIGR00805">
    <property type="entry name" value="oat"/>
    <property type="match status" value="1"/>
</dbReference>
<dbReference type="GO" id="GO:0015347">
    <property type="term" value="F:sodium-independent organic anion transmembrane transporter activity"/>
    <property type="evidence" value="ECO:0007669"/>
    <property type="project" value="TreeGrafter"/>
</dbReference>
<keyword evidence="2" id="KW-0406">Ion transport</keyword>
<keyword evidence="5" id="KW-1185">Reference proteome</keyword>
<dbReference type="PANTHER" id="PTHR11388">
    <property type="entry name" value="ORGANIC ANION TRANSPORTER"/>
    <property type="match status" value="1"/>
</dbReference>
<keyword evidence="2" id="KW-0812">Transmembrane</keyword>
<feature type="transmembrane region" description="Helical" evidence="2">
    <location>
        <begin position="26"/>
        <end position="46"/>
    </location>
</feature>
<dbReference type="InParanoid" id="A0A7M7J5E2"/>
<dbReference type="EnsemblMetazoa" id="XM_022791356">
    <property type="protein sequence ID" value="XP_022647091"/>
    <property type="gene ID" value="LOC111244350"/>
</dbReference>
<feature type="transmembrane region" description="Helical" evidence="2">
    <location>
        <begin position="247"/>
        <end position="268"/>
    </location>
</feature>
<evidence type="ECO:0000313" key="4">
    <source>
        <dbReference type="EnsemblMetazoa" id="XP_022647090"/>
    </source>
</evidence>
<feature type="transmembrane region" description="Helical" evidence="2">
    <location>
        <begin position="164"/>
        <end position="185"/>
    </location>
</feature>
<dbReference type="Proteomes" id="UP000594260">
    <property type="component" value="Unplaced"/>
</dbReference>
<reference evidence="4" key="1">
    <citation type="submission" date="2021-01" db="UniProtKB">
        <authorList>
            <consortium name="EnsemblMetazoa"/>
        </authorList>
    </citation>
    <scope>IDENTIFICATION</scope>
</reference>
<dbReference type="RefSeq" id="XP_022647091.1">
    <property type="nucleotide sequence ID" value="XM_022791356.1"/>
</dbReference>
<dbReference type="CDD" id="cd17336">
    <property type="entry name" value="MFS_SLCO_OATP"/>
    <property type="match status" value="1"/>
</dbReference>
<feature type="transmembrane region" description="Helical" evidence="2">
    <location>
        <begin position="206"/>
        <end position="227"/>
    </location>
</feature>
<keyword evidence="2" id="KW-0472">Membrane</keyword>
<organism evidence="4 5">
    <name type="scientific">Varroa destructor</name>
    <name type="common">Honeybee mite</name>
    <dbReference type="NCBI Taxonomy" id="109461"/>
    <lineage>
        <taxon>Eukaryota</taxon>
        <taxon>Metazoa</taxon>
        <taxon>Ecdysozoa</taxon>
        <taxon>Arthropoda</taxon>
        <taxon>Chelicerata</taxon>
        <taxon>Arachnida</taxon>
        <taxon>Acari</taxon>
        <taxon>Parasitiformes</taxon>
        <taxon>Mesostigmata</taxon>
        <taxon>Gamasina</taxon>
        <taxon>Dermanyssoidea</taxon>
        <taxon>Varroidae</taxon>
        <taxon>Varroa</taxon>
    </lineage>
</organism>
<comment type="subcellular location">
    <subcellularLocation>
        <location evidence="2">Cell membrane</location>
        <topology evidence="2">Multi-pass membrane protein</topology>
    </subcellularLocation>
</comment>
<feature type="transmembrane region" description="Helical" evidence="2">
    <location>
        <begin position="339"/>
        <end position="358"/>
    </location>
</feature>
<evidence type="ECO:0000256" key="1">
    <source>
        <dbReference type="ARBA" id="ARBA00023157"/>
    </source>
</evidence>
<dbReference type="SUPFAM" id="SSF103473">
    <property type="entry name" value="MFS general substrate transporter"/>
    <property type="match status" value="1"/>
</dbReference>
<feature type="transmembrane region" description="Helical" evidence="2">
    <location>
        <begin position="411"/>
        <end position="430"/>
    </location>
</feature>
<comment type="caution">
    <text evidence="2">Lacks conserved residue(s) required for the propagation of feature annotation.</text>
</comment>
<dbReference type="InterPro" id="IPR036259">
    <property type="entry name" value="MFS_trans_sf"/>
</dbReference>
<dbReference type="GO" id="GO:0016323">
    <property type="term" value="C:basolateral plasma membrane"/>
    <property type="evidence" value="ECO:0007669"/>
    <property type="project" value="TreeGrafter"/>
</dbReference>
<dbReference type="Gene3D" id="1.20.1250.20">
    <property type="entry name" value="MFS general substrate transporter like domains"/>
    <property type="match status" value="1"/>
</dbReference>
<feature type="region of interest" description="Disordered" evidence="3">
    <location>
        <begin position="661"/>
        <end position="695"/>
    </location>
</feature>
<dbReference type="OrthoDB" id="5062115at2759"/>
<keyword evidence="2" id="KW-0813">Transport</keyword>
<proteinExistence type="inferred from homology"/>
<keyword evidence="2" id="KW-1133">Transmembrane helix</keyword>
<evidence type="ECO:0000256" key="3">
    <source>
        <dbReference type="SAM" id="MobiDB-lite"/>
    </source>
</evidence>
<dbReference type="OMA" id="YMICFSA"/>
<dbReference type="GO" id="GO:0006811">
    <property type="term" value="P:monoatomic ion transport"/>
    <property type="evidence" value="ECO:0007669"/>
    <property type="project" value="UniProtKB-KW"/>
</dbReference>
<feature type="transmembrane region" description="Helical" evidence="2">
    <location>
        <begin position="94"/>
        <end position="116"/>
    </location>
</feature>
<dbReference type="EnsemblMetazoa" id="XM_022791355">
    <property type="protein sequence ID" value="XP_022647090"/>
    <property type="gene ID" value="LOC111244350"/>
</dbReference>
<feature type="transmembrane region" description="Helical" evidence="2">
    <location>
        <begin position="378"/>
        <end position="399"/>
    </location>
</feature>